<dbReference type="AlphaFoldDB" id="A0A5C6QEH4"/>
<organism evidence="2 3">
    <name type="scientific">Colwellia demingiae</name>
    <dbReference type="NCBI Taxonomy" id="89401"/>
    <lineage>
        <taxon>Bacteria</taxon>
        <taxon>Pseudomonadati</taxon>
        <taxon>Pseudomonadota</taxon>
        <taxon>Gammaproteobacteria</taxon>
        <taxon>Alteromonadales</taxon>
        <taxon>Colwelliaceae</taxon>
        <taxon>Colwellia</taxon>
    </lineage>
</organism>
<dbReference type="Proteomes" id="UP000321822">
    <property type="component" value="Unassembled WGS sequence"/>
</dbReference>
<gene>
    <name evidence="2" type="ORF">ESZ36_12600</name>
</gene>
<keyword evidence="1" id="KW-0175">Coiled coil</keyword>
<keyword evidence="3" id="KW-1185">Reference proteome</keyword>
<dbReference type="InterPro" id="IPR049841">
    <property type="entry name" value="VPA1267-like"/>
</dbReference>
<protein>
    <submittedName>
        <fullName evidence="2">Uncharacterized protein</fullName>
    </submittedName>
</protein>
<dbReference type="RefSeq" id="WP_146788470.1">
    <property type="nucleotide sequence ID" value="NZ_VOLT01000006.1"/>
</dbReference>
<dbReference type="EMBL" id="VOLT01000006">
    <property type="protein sequence ID" value="TWX67151.1"/>
    <property type="molecule type" value="Genomic_DNA"/>
</dbReference>
<evidence type="ECO:0000313" key="3">
    <source>
        <dbReference type="Proteomes" id="UP000321822"/>
    </source>
</evidence>
<dbReference type="OrthoDB" id="6118214at2"/>
<accession>A0A5C6QEH4</accession>
<reference evidence="2 3" key="1">
    <citation type="submission" date="2019-07" db="EMBL/GenBank/DDBJ databases">
        <title>Genomes of sea-ice associated Colwellia species.</title>
        <authorList>
            <person name="Bowman J.P."/>
        </authorList>
    </citation>
    <scope>NUCLEOTIDE SEQUENCE [LARGE SCALE GENOMIC DNA]</scope>
    <source>
        <strain evidence="2 3">ACAM 459</strain>
    </source>
</reference>
<dbReference type="NCBIfam" id="NF040697">
    <property type="entry name" value="VPA1267_fam"/>
    <property type="match status" value="1"/>
</dbReference>
<evidence type="ECO:0000256" key="1">
    <source>
        <dbReference type="SAM" id="Coils"/>
    </source>
</evidence>
<name>A0A5C6QEH4_9GAMM</name>
<sequence>MSSVDKDINTEKWRVWVDSMTDQKYVDIISRSGQLNRRLIAKGCGFSKTTLRDNPDICPELKQLEDDLRDRNVLPQLTEKGEKELLKPKDIQKESTKAAREQSRVPDLEQQIIELKAENAALRGKFGRFSELSDTFADLGEL</sequence>
<evidence type="ECO:0000313" key="2">
    <source>
        <dbReference type="EMBL" id="TWX67151.1"/>
    </source>
</evidence>
<proteinExistence type="predicted"/>
<feature type="coiled-coil region" evidence="1">
    <location>
        <begin position="98"/>
        <end position="125"/>
    </location>
</feature>
<comment type="caution">
    <text evidence="2">The sequence shown here is derived from an EMBL/GenBank/DDBJ whole genome shotgun (WGS) entry which is preliminary data.</text>
</comment>